<name>J9FLW4_9ZZZZ</name>
<evidence type="ECO:0000313" key="1">
    <source>
        <dbReference type="EMBL" id="EJW95428.1"/>
    </source>
</evidence>
<organism evidence="1">
    <name type="scientific">gut metagenome</name>
    <dbReference type="NCBI Taxonomy" id="749906"/>
    <lineage>
        <taxon>unclassified sequences</taxon>
        <taxon>metagenomes</taxon>
        <taxon>organismal metagenomes</taxon>
    </lineage>
</organism>
<gene>
    <name evidence="1" type="ORF">EVA_16470</name>
</gene>
<comment type="caution">
    <text evidence="1">The sequence shown here is derived from an EMBL/GenBank/DDBJ whole genome shotgun (WGS) entry which is preliminary data.</text>
</comment>
<sequence>MGNLFESLKSYLENTPQDVLEKNWNEIAYLNEMGPDVIEYAEYVKEQYGIEVSYSNLGTNMETHKFDVSACCENNSIATDSLYYIAA</sequence>
<dbReference type="AlphaFoldDB" id="J9FLW4"/>
<proteinExistence type="predicted"/>
<accession>J9FLW4</accession>
<reference evidence="1" key="1">
    <citation type="journal article" date="2012" name="PLoS ONE">
        <title>Gene sets for utilization of primary and secondary nutrition supplies in the distal gut of endangered iberian lynx.</title>
        <authorList>
            <person name="Alcaide M."/>
            <person name="Messina E."/>
            <person name="Richter M."/>
            <person name="Bargiela R."/>
            <person name="Peplies J."/>
            <person name="Huws S.A."/>
            <person name="Newbold C.J."/>
            <person name="Golyshin P.N."/>
            <person name="Simon M.A."/>
            <person name="Lopez G."/>
            <person name="Yakimov M.M."/>
            <person name="Ferrer M."/>
        </authorList>
    </citation>
    <scope>NUCLEOTIDE SEQUENCE</scope>
</reference>
<dbReference type="EMBL" id="AMCI01005816">
    <property type="protein sequence ID" value="EJW95428.1"/>
    <property type="molecule type" value="Genomic_DNA"/>
</dbReference>
<protein>
    <submittedName>
        <fullName evidence="1">Tyrosine type site-specific recombinase</fullName>
    </submittedName>
</protein>